<keyword evidence="3 4" id="KW-0443">Lipid metabolism</keyword>
<dbReference type="InterPro" id="IPR045943">
    <property type="entry name" value="DUF6363"/>
</dbReference>
<evidence type="ECO:0000259" key="5">
    <source>
        <dbReference type="PROSITE" id="PS51635"/>
    </source>
</evidence>
<dbReference type="GO" id="GO:0016787">
    <property type="term" value="F:hydrolase activity"/>
    <property type="evidence" value="ECO:0007669"/>
    <property type="project" value="UniProtKB-UniRule"/>
</dbReference>
<feature type="domain" description="PNPLA" evidence="5">
    <location>
        <begin position="7"/>
        <end position="174"/>
    </location>
</feature>
<protein>
    <submittedName>
        <fullName evidence="6">Predicted phospholipase, patatin/cPLA2 family</fullName>
    </submittedName>
</protein>
<evidence type="ECO:0000256" key="1">
    <source>
        <dbReference type="ARBA" id="ARBA00022801"/>
    </source>
</evidence>
<evidence type="ECO:0000256" key="4">
    <source>
        <dbReference type="PROSITE-ProRule" id="PRU01161"/>
    </source>
</evidence>
<dbReference type="InterPro" id="IPR002641">
    <property type="entry name" value="PNPLA_dom"/>
</dbReference>
<organism evidence="6 7">
    <name type="scientific">Lacicoccus qingdaonensis</name>
    <dbReference type="NCBI Taxonomy" id="576118"/>
    <lineage>
        <taxon>Bacteria</taxon>
        <taxon>Bacillati</taxon>
        <taxon>Bacillota</taxon>
        <taxon>Bacilli</taxon>
        <taxon>Bacillales</taxon>
        <taxon>Salinicoccaceae</taxon>
        <taxon>Lacicoccus</taxon>
    </lineage>
</organism>
<dbReference type="GO" id="GO:0016042">
    <property type="term" value="P:lipid catabolic process"/>
    <property type="evidence" value="ECO:0007669"/>
    <property type="project" value="UniProtKB-UniRule"/>
</dbReference>
<keyword evidence="1 4" id="KW-0378">Hydrolase</keyword>
<sequence length="304" mass="34543">MNLDAGLMIEGGGMRSAYSVGVLDLFLKEGLEFKSVAAASSGAVIAGSYISKQKERNFDMLSHLSNNREAISIFRMLKDKELFNMNYIFDDIPTRLFPLDFQSMKKSAAELIIGTTNINTGEAVYHDRFDSLEELNLITRASCSLPVLAPSVAYKGQELMDGGVSNPLLIEPLLERGLFKNVVILTRNVGYRKAPTRLNWFYRRLFKAKPKLIKMLKDRHITYNNTMNLIDRLEAQGKIFVIQPELPLLASRIEKDQYKLKELYMQGYRDAERKFEALKRFIAGTERQADELEIAVEAGLENIN</sequence>
<evidence type="ECO:0000313" key="6">
    <source>
        <dbReference type="EMBL" id="SDK64094.1"/>
    </source>
</evidence>
<dbReference type="InterPro" id="IPR050301">
    <property type="entry name" value="NTE"/>
</dbReference>
<dbReference type="OrthoDB" id="9802424at2"/>
<dbReference type="CDD" id="cd07208">
    <property type="entry name" value="Pat_hypo_Ecoli_yjju_like"/>
    <property type="match status" value="1"/>
</dbReference>
<feature type="short sequence motif" description="DGA/G" evidence="4">
    <location>
        <begin position="161"/>
        <end position="163"/>
    </location>
</feature>
<dbReference type="PANTHER" id="PTHR14226">
    <property type="entry name" value="NEUROPATHY TARGET ESTERASE/SWISS CHEESE D.MELANOGASTER"/>
    <property type="match status" value="1"/>
</dbReference>
<name>A0A1G9DJS1_9BACL</name>
<dbReference type="STRING" id="576118.SAMN05216216_10631"/>
<evidence type="ECO:0000256" key="3">
    <source>
        <dbReference type="ARBA" id="ARBA00023098"/>
    </source>
</evidence>
<keyword evidence="2 4" id="KW-0442">Lipid degradation</keyword>
<dbReference type="Pfam" id="PF19890">
    <property type="entry name" value="DUF6363"/>
    <property type="match status" value="1"/>
</dbReference>
<dbReference type="Proteomes" id="UP000199008">
    <property type="component" value="Unassembled WGS sequence"/>
</dbReference>
<evidence type="ECO:0000313" key="7">
    <source>
        <dbReference type="Proteomes" id="UP000199008"/>
    </source>
</evidence>
<keyword evidence="7" id="KW-1185">Reference proteome</keyword>
<feature type="active site" description="Nucleophile" evidence="4">
    <location>
        <position position="40"/>
    </location>
</feature>
<dbReference type="EMBL" id="FNFY01000006">
    <property type="protein sequence ID" value="SDK64094.1"/>
    <property type="molecule type" value="Genomic_DNA"/>
</dbReference>
<evidence type="ECO:0000256" key="2">
    <source>
        <dbReference type="ARBA" id="ARBA00022963"/>
    </source>
</evidence>
<gene>
    <name evidence="6" type="ORF">SAMN05216216_10631</name>
</gene>
<feature type="active site" description="Proton acceptor" evidence="4">
    <location>
        <position position="161"/>
    </location>
</feature>
<dbReference type="PROSITE" id="PS51635">
    <property type="entry name" value="PNPLA"/>
    <property type="match status" value="1"/>
</dbReference>
<proteinExistence type="predicted"/>
<dbReference type="InterPro" id="IPR016035">
    <property type="entry name" value="Acyl_Trfase/lysoPLipase"/>
</dbReference>
<accession>A0A1G9DJS1</accession>
<dbReference type="SUPFAM" id="SSF52151">
    <property type="entry name" value="FabD/lysophospholipase-like"/>
    <property type="match status" value="1"/>
</dbReference>
<dbReference type="RefSeq" id="WP_092985358.1">
    <property type="nucleotide sequence ID" value="NZ_FNFY01000006.1"/>
</dbReference>
<comment type="caution">
    <text evidence="4">Lacks conserved residue(s) required for the propagation of feature annotation.</text>
</comment>
<dbReference type="InterPro" id="IPR037483">
    <property type="entry name" value="YjjU-like"/>
</dbReference>
<dbReference type="Pfam" id="PF01734">
    <property type="entry name" value="Patatin"/>
    <property type="match status" value="1"/>
</dbReference>
<dbReference type="PANTHER" id="PTHR14226:SF25">
    <property type="entry name" value="PHOSPHOESTERASE"/>
    <property type="match status" value="1"/>
</dbReference>
<dbReference type="Gene3D" id="3.40.1090.10">
    <property type="entry name" value="Cytosolic phospholipase A2 catalytic domain"/>
    <property type="match status" value="2"/>
</dbReference>
<dbReference type="AlphaFoldDB" id="A0A1G9DJS1"/>
<reference evidence="7" key="1">
    <citation type="submission" date="2016-10" db="EMBL/GenBank/DDBJ databases">
        <authorList>
            <person name="Varghese N."/>
            <person name="Submissions S."/>
        </authorList>
    </citation>
    <scope>NUCLEOTIDE SEQUENCE [LARGE SCALE GENOMIC DNA]</scope>
    <source>
        <strain evidence="7">CGMCC 1.8895</strain>
    </source>
</reference>